<dbReference type="InterPro" id="IPR000515">
    <property type="entry name" value="MetI-like"/>
</dbReference>
<feature type="domain" description="ABC transmembrane type-1" evidence="14">
    <location>
        <begin position="99"/>
        <end position="297"/>
    </location>
</feature>
<feature type="transmembrane region" description="Helical" evidence="13">
    <location>
        <begin position="139"/>
        <end position="159"/>
    </location>
</feature>
<dbReference type="InterPro" id="IPR045621">
    <property type="entry name" value="BPD_transp_1_N"/>
</dbReference>
<dbReference type="SUPFAM" id="SSF161098">
    <property type="entry name" value="MetI-like"/>
    <property type="match status" value="1"/>
</dbReference>
<evidence type="ECO:0000256" key="3">
    <source>
        <dbReference type="ARBA" id="ARBA00022475"/>
    </source>
</evidence>
<evidence type="ECO:0000256" key="9">
    <source>
        <dbReference type="ARBA" id="ARBA00023136"/>
    </source>
</evidence>
<dbReference type="InterPro" id="IPR050045">
    <property type="entry name" value="Opp2B"/>
</dbReference>
<dbReference type="NCBIfam" id="NF045470">
    <property type="entry name" value="Opp2B"/>
    <property type="match status" value="1"/>
</dbReference>
<evidence type="ECO:0000256" key="7">
    <source>
        <dbReference type="ARBA" id="ARBA00023065"/>
    </source>
</evidence>
<feature type="transmembrane region" description="Helical" evidence="13">
    <location>
        <begin position="282"/>
        <end position="304"/>
    </location>
</feature>
<dbReference type="STRING" id="84035.SAMN05660742_10927"/>
<dbReference type="GO" id="GO:0005886">
    <property type="term" value="C:plasma membrane"/>
    <property type="evidence" value="ECO:0007669"/>
    <property type="project" value="UniProtKB-SubCell"/>
</dbReference>
<protein>
    <recommendedName>
        <fullName evidence="12">Nickel import system permease protein NikB</fullName>
    </recommendedName>
</protein>
<evidence type="ECO:0000256" key="8">
    <source>
        <dbReference type="ARBA" id="ARBA00023112"/>
    </source>
</evidence>
<sequence>MKKKEIMHRVIQLMITLVGVTFLTFCLTYLSPGDPVEMLLEVGDTIVSQETIAETRAQLGLDKPFHVQYIRWITGIAHGDMGLSYSAKMPVADRLWQCLPGTLSLAVSAIIIMLLISVPCGIISAVYRNHKIDYFIRGLSFLGISMPSFWVGLILLYIFGLKLGLFPIAGGVVSLDRIVLPAVTLAIAMSAKYTRQVRTAVLEELGQDYVVGARTRGIPMRKILWHHVLPNACLPLITLLGLSIGWLLGGVAVIEMVFSWPGLGKMAVHAIEMRDYPLVQGFVLWIALLYMGINLLVDISYTYLDPRLKKGGVQ</sequence>
<dbReference type="CDD" id="cd06261">
    <property type="entry name" value="TM_PBP2"/>
    <property type="match status" value="1"/>
</dbReference>
<evidence type="ECO:0000256" key="1">
    <source>
        <dbReference type="ARBA" id="ARBA00004651"/>
    </source>
</evidence>
<feature type="transmembrane region" description="Helical" evidence="13">
    <location>
        <begin position="103"/>
        <end position="127"/>
    </location>
</feature>
<comment type="subcellular location">
    <subcellularLocation>
        <location evidence="1 13">Cell membrane</location>
        <topology evidence="1 13">Multi-pass membrane protein</topology>
    </subcellularLocation>
</comment>
<evidence type="ECO:0000256" key="12">
    <source>
        <dbReference type="ARBA" id="ARBA00044774"/>
    </source>
</evidence>
<dbReference type="GO" id="GO:0015099">
    <property type="term" value="F:nickel cation transmembrane transporter activity"/>
    <property type="evidence" value="ECO:0007669"/>
    <property type="project" value="InterPro"/>
</dbReference>
<dbReference type="PANTHER" id="PTHR43163:SF6">
    <property type="entry name" value="DIPEPTIDE TRANSPORT SYSTEM PERMEASE PROTEIN DPPB-RELATED"/>
    <property type="match status" value="1"/>
</dbReference>
<keyword evidence="5 13" id="KW-0812">Transmembrane</keyword>
<dbReference type="Gene3D" id="1.10.3720.10">
    <property type="entry name" value="MetI-like"/>
    <property type="match status" value="1"/>
</dbReference>
<keyword evidence="7" id="KW-0406">Ion transport</keyword>
<accession>A0A1H6ZNV5</accession>
<evidence type="ECO:0000256" key="11">
    <source>
        <dbReference type="ARBA" id="ARBA00038669"/>
    </source>
</evidence>
<gene>
    <name evidence="15" type="ORF">SAMN05660742_10927</name>
</gene>
<evidence type="ECO:0000256" key="5">
    <source>
        <dbReference type="ARBA" id="ARBA00022692"/>
    </source>
</evidence>
<dbReference type="RefSeq" id="WP_091831371.1">
    <property type="nucleotide sequence ID" value="NZ_FNZK01000009.1"/>
</dbReference>
<dbReference type="InterPro" id="IPR035906">
    <property type="entry name" value="MetI-like_sf"/>
</dbReference>
<evidence type="ECO:0000313" key="15">
    <source>
        <dbReference type="EMBL" id="SEJ50495.1"/>
    </source>
</evidence>
<dbReference type="EMBL" id="FNZK01000009">
    <property type="protein sequence ID" value="SEJ50495.1"/>
    <property type="molecule type" value="Genomic_DNA"/>
</dbReference>
<evidence type="ECO:0000259" key="14">
    <source>
        <dbReference type="PROSITE" id="PS50928"/>
    </source>
</evidence>
<keyword evidence="3" id="KW-1003">Cell membrane</keyword>
<keyword evidence="9 13" id="KW-0472">Membrane</keyword>
<organism evidence="15 16">
    <name type="scientific">Propionispira arboris</name>
    <dbReference type="NCBI Taxonomy" id="84035"/>
    <lineage>
        <taxon>Bacteria</taxon>
        <taxon>Bacillati</taxon>
        <taxon>Bacillota</taxon>
        <taxon>Negativicutes</taxon>
        <taxon>Selenomonadales</taxon>
        <taxon>Selenomonadaceae</taxon>
        <taxon>Propionispira</taxon>
    </lineage>
</organism>
<keyword evidence="2 13" id="KW-0813">Transport</keyword>
<evidence type="ECO:0000256" key="2">
    <source>
        <dbReference type="ARBA" id="ARBA00022448"/>
    </source>
</evidence>
<evidence type="ECO:0000256" key="13">
    <source>
        <dbReference type="RuleBase" id="RU363032"/>
    </source>
</evidence>
<feature type="transmembrane region" description="Helical" evidence="13">
    <location>
        <begin position="165"/>
        <end position="188"/>
    </location>
</feature>
<comment type="similarity">
    <text evidence="10">Belongs to the binding-protein-dependent transport system permease family. OppBC subfamily.</text>
</comment>
<keyword evidence="6 13" id="KW-1133">Transmembrane helix</keyword>
<evidence type="ECO:0000256" key="10">
    <source>
        <dbReference type="ARBA" id="ARBA00024202"/>
    </source>
</evidence>
<comment type="subunit">
    <text evidence="11">The complex is composed of two ATP-binding proteins (NikD and NikE), two transmembrane proteins (NikB and NikC) and a solute-binding protein (NikA).</text>
</comment>
<dbReference type="Proteomes" id="UP000199662">
    <property type="component" value="Unassembled WGS sequence"/>
</dbReference>
<dbReference type="AlphaFoldDB" id="A0A1H6ZNV5"/>
<dbReference type="GO" id="GO:0071916">
    <property type="term" value="F:dipeptide transmembrane transporter activity"/>
    <property type="evidence" value="ECO:0007669"/>
    <property type="project" value="TreeGrafter"/>
</dbReference>
<dbReference type="PROSITE" id="PS50928">
    <property type="entry name" value="ABC_TM1"/>
    <property type="match status" value="1"/>
</dbReference>
<dbReference type="Pfam" id="PF19300">
    <property type="entry name" value="BPD_transp_1_N"/>
    <property type="match status" value="1"/>
</dbReference>
<dbReference type="PANTHER" id="PTHR43163">
    <property type="entry name" value="DIPEPTIDE TRANSPORT SYSTEM PERMEASE PROTEIN DPPB-RELATED"/>
    <property type="match status" value="1"/>
</dbReference>
<keyword evidence="8" id="KW-0921">Nickel transport</keyword>
<proteinExistence type="inferred from homology"/>
<keyword evidence="4" id="KW-0533">Nickel</keyword>
<evidence type="ECO:0000256" key="4">
    <source>
        <dbReference type="ARBA" id="ARBA00022596"/>
    </source>
</evidence>
<feature type="transmembrane region" description="Helical" evidence="13">
    <location>
        <begin position="12"/>
        <end position="30"/>
    </location>
</feature>
<evidence type="ECO:0000313" key="16">
    <source>
        <dbReference type="Proteomes" id="UP000199662"/>
    </source>
</evidence>
<name>A0A1H6ZNV5_9FIRM</name>
<evidence type="ECO:0000256" key="6">
    <source>
        <dbReference type="ARBA" id="ARBA00022989"/>
    </source>
</evidence>
<feature type="transmembrane region" description="Helical" evidence="13">
    <location>
        <begin position="228"/>
        <end position="254"/>
    </location>
</feature>
<keyword evidence="16" id="KW-1185">Reference proteome</keyword>
<dbReference type="Pfam" id="PF00528">
    <property type="entry name" value="BPD_transp_1"/>
    <property type="match status" value="1"/>
</dbReference>
<reference evidence="16" key="1">
    <citation type="submission" date="2016-10" db="EMBL/GenBank/DDBJ databases">
        <authorList>
            <person name="Varghese N."/>
            <person name="Submissions S."/>
        </authorList>
    </citation>
    <scope>NUCLEOTIDE SEQUENCE [LARGE SCALE GENOMIC DNA]</scope>
    <source>
        <strain evidence="16">DSM 2179</strain>
    </source>
</reference>